<evidence type="ECO:0000313" key="2">
    <source>
        <dbReference type="EMBL" id="GBN20367.1"/>
    </source>
</evidence>
<dbReference type="EMBL" id="BGPR01006605">
    <property type="protein sequence ID" value="GBN20367.1"/>
    <property type="molecule type" value="Genomic_DNA"/>
</dbReference>
<keyword evidence="3" id="KW-1185">Reference proteome</keyword>
<evidence type="ECO:0000313" key="3">
    <source>
        <dbReference type="Proteomes" id="UP000499080"/>
    </source>
</evidence>
<name>A0A4Y2M0Q6_ARAVE</name>
<dbReference type="AlphaFoldDB" id="A0A4Y2M0Q6"/>
<dbReference type="EMBL" id="BGPR01006601">
    <property type="protein sequence ID" value="GBN20339.1"/>
    <property type="molecule type" value="Genomic_DNA"/>
</dbReference>
<proteinExistence type="predicted"/>
<comment type="caution">
    <text evidence="1">The sequence shown here is derived from an EMBL/GenBank/DDBJ whole genome shotgun (WGS) entry which is preliminary data.</text>
</comment>
<evidence type="ECO:0000313" key="1">
    <source>
        <dbReference type="EMBL" id="GBN20339.1"/>
    </source>
</evidence>
<dbReference type="Proteomes" id="UP000499080">
    <property type="component" value="Unassembled WGS sequence"/>
</dbReference>
<sequence>MTHVVIVADCLPEFCAGTTNRCRILFCLKIVFSRSFSSLRRCGQGATCCRTLDARIRLPIPCPTQAEGSVLFHLSHAHEGPRADIHLLPQVL</sequence>
<reference evidence="1 3" key="1">
    <citation type="journal article" date="2019" name="Sci. Rep.">
        <title>Orb-weaving spider Araneus ventricosus genome elucidates the spidroin gene catalogue.</title>
        <authorList>
            <person name="Kono N."/>
            <person name="Nakamura H."/>
            <person name="Ohtoshi R."/>
            <person name="Moran D.A.P."/>
            <person name="Shinohara A."/>
            <person name="Yoshida Y."/>
            <person name="Fujiwara M."/>
            <person name="Mori M."/>
            <person name="Tomita M."/>
            <person name="Arakawa K."/>
        </authorList>
    </citation>
    <scope>NUCLEOTIDE SEQUENCE [LARGE SCALE GENOMIC DNA]</scope>
</reference>
<accession>A0A4Y2M0Q6</accession>
<gene>
    <name evidence="2" type="ORF">AVEN_92711_1</name>
    <name evidence="1" type="ORF">AVEN_97793_1</name>
</gene>
<organism evidence="1 3">
    <name type="scientific">Araneus ventricosus</name>
    <name type="common">Orbweaver spider</name>
    <name type="synonym">Epeira ventricosa</name>
    <dbReference type="NCBI Taxonomy" id="182803"/>
    <lineage>
        <taxon>Eukaryota</taxon>
        <taxon>Metazoa</taxon>
        <taxon>Ecdysozoa</taxon>
        <taxon>Arthropoda</taxon>
        <taxon>Chelicerata</taxon>
        <taxon>Arachnida</taxon>
        <taxon>Araneae</taxon>
        <taxon>Araneomorphae</taxon>
        <taxon>Entelegynae</taxon>
        <taxon>Araneoidea</taxon>
        <taxon>Araneidae</taxon>
        <taxon>Araneus</taxon>
    </lineage>
</organism>
<protein>
    <submittedName>
        <fullName evidence="1">Uncharacterized protein</fullName>
    </submittedName>
</protein>